<sequence length="225" mass="25033">MFVLGIIGSIAGGKSTASAILQELGATWINADAIARSVLDRPEVVEKLIGYFGDSIVLKSPPKQGTHPQIDRAALGKLVFGDDDSKRLALLYLESVVHPIVRHEIMSILKQCSQQQVQVALLDVPLLFESHWDVACDSIWCIDAPLQTRITRVQQRGWSADELIRREANQLSIDRKRALSDLVIDNNSSITYFTNIIRQHWQSLMQSLSPIGEVNTSVVHDSHCL</sequence>
<dbReference type="OrthoDB" id="9812943at2"/>
<dbReference type="RefSeq" id="WP_146517480.1">
    <property type="nucleotide sequence ID" value="NZ_SJPI01000004.1"/>
</dbReference>
<organism evidence="7 8">
    <name type="scientific">Rubripirellula amarantea</name>
    <dbReference type="NCBI Taxonomy" id="2527999"/>
    <lineage>
        <taxon>Bacteria</taxon>
        <taxon>Pseudomonadati</taxon>
        <taxon>Planctomycetota</taxon>
        <taxon>Planctomycetia</taxon>
        <taxon>Pirellulales</taxon>
        <taxon>Pirellulaceae</taxon>
        <taxon>Rubripirellula</taxon>
    </lineage>
</organism>
<dbReference type="PROSITE" id="PS51219">
    <property type="entry name" value="DPCK"/>
    <property type="match status" value="1"/>
</dbReference>
<dbReference type="HAMAP" id="MF_00376">
    <property type="entry name" value="Dephospho_CoA_kinase"/>
    <property type="match status" value="1"/>
</dbReference>
<accession>A0A5C5WC31</accession>
<dbReference type="NCBIfam" id="TIGR00152">
    <property type="entry name" value="dephospho-CoA kinase"/>
    <property type="match status" value="1"/>
</dbReference>
<dbReference type="SUPFAM" id="SSF52540">
    <property type="entry name" value="P-loop containing nucleoside triphosphate hydrolases"/>
    <property type="match status" value="1"/>
</dbReference>
<proteinExistence type="inferred from homology"/>
<protein>
    <recommendedName>
        <fullName evidence="5 6">Dephospho-CoA kinase</fullName>
        <ecNumber evidence="5 6">2.7.1.24</ecNumber>
    </recommendedName>
    <alternativeName>
        <fullName evidence="5">Dephosphocoenzyme A kinase</fullName>
    </alternativeName>
</protein>
<comment type="subcellular location">
    <subcellularLocation>
        <location evidence="5">Cytoplasm</location>
    </subcellularLocation>
</comment>
<evidence type="ECO:0000256" key="5">
    <source>
        <dbReference type="HAMAP-Rule" id="MF_00376"/>
    </source>
</evidence>
<dbReference type="GO" id="GO:0005737">
    <property type="term" value="C:cytoplasm"/>
    <property type="evidence" value="ECO:0007669"/>
    <property type="project" value="UniProtKB-SubCell"/>
</dbReference>
<comment type="similarity">
    <text evidence="1 5">Belongs to the CoaE family.</text>
</comment>
<dbReference type="GO" id="GO:0004140">
    <property type="term" value="F:dephospho-CoA kinase activity"/>
    <property type="evidence" value="ECO:0007669"/>
    <property type="project" value="UniProtKB-UniRule"/>
</dbReference>
<dbReference type="PANTHER" id="PTHR10695:SF46">
    <property type="entry name" value="BIFUNCTIONAL COENZYME A SYNTHASE-RELATED"/>
    <property type="match status" value="1"/>
</dbReference>
<dbReference type="GO" id="GO:0005524">
    <property type="term" value="F:ATP binding"/>
    <property type="evidence" value="ECO:0007669"/>
    <property type="project" value="UniProtKB-UniRule"/>
</dbReference>
<comment type="caution">
    <text evidence="7">The sequence shown here is derived from an EMBL/GenBank/DDBJ whole genome shotgun (WGS) entry which is preliminary data.</text>
</comment>
<name>A0A5C5WC31_9BACT</name>
<keyword evidence="2 5" id="KW-0547">Nucleotide-binding</keyword>
<dbReference type="EMBL" id="SJPI01000004">
    <property type="protein sequence ID" value="TWT48067.1"/>
    <property type="molecule type" value="Genomic_DNA"/>
</dbReference>
<keyword evidence="3 5" id="KW-0067">ATP-binding</keyword>
<evidence type="ECO:0000313" key="8">
    <source>
        <dbReference type="Proteomes" id="UP000316598"/>
    </source>
</evidence>
<dbReference type="PANTHER" id="PTHR10695">
    <property type="entry name" value="DEPHOSPHO-COA KINASE-RELATED"/>
    <property type="match status" value="1"/>
</dbReference>
<evidence type="ECO:0000256" key="3">
    <source>
        <dbReference type="ARBA" id="ARBA00022840"/>
    </source>
</evidence>
<evidence type="ECO:0000313" key="7">
    <source>
        <dbReference type="EMBL" id="TWT48067.1"/>
    </source>
</evidence>
<dbReference type="UniPathway" id="UPA00241">
    <property type="reaction ID" value="UER00356"/>
</dbReference>
<dbReference type="CDD" id="cd02022">
    <property type="entry name" value="DPCK"/>
    <property type="match status" value="1"/>
</dbReference>
<evidence type="ECO:0000256" key="4">
    <source>
        <dbReference type="ARBA" id="ARBA00022993"/>
    </source>
</evidence>
<comment type="catalytic activity">
    <reaction evidence="5">
        <text>3'-dephospho-CoA + ATP = ADP + CoA + H(+)</text>
        <dbReference type="Rhea" id="RHEA:18245"/>
        <dbReference type="ChEBI" id="CHEBI:15378"/>
        <dbReference type="ChEBI" id="CHEBI:30616"/>
        <dbReference type="ChEBI" id="CHEBI:57287"/>
        <dbReference type="ChEBI" id="CHEBI:57328"/>
        <dbReference type="ChEBI" id="CHEBI:456216"/>
        <dbReference type="EC" id="2.7.1.24"/>
    </reaction>
</comment>
<keyword evidence="4 5" id="KW-0173">Coenzyme A biosynthesis</keyword>
<evidence type="ECO:0000256" key="6">
    <source>
        <dbReference type="NCBIfam" id="TIGR00152"/>
    </source>
</evidence>
<keyword evidence="5" id="KW-0963">Cytoplasm</keyword>
<evidence type="ECO:0000256" key="2">
    <source>
        <dbReference type="ARBA" id="ARBA00022741"/>
    </source>
</evidence>
<dbReference type="Proteomes" id="UP000316598">
    <property type="component" value="Unassembled WGS sequence"/>
</dbReference>
<dbReference type="Pfam" id="PF01121">
    <property type="entry name" value="CoaE"/>
    <property type="match status" value="1"/>
</dbReference>
<comment type="pathway">
    <text evidence="5">Cofactor biosynthesis; coenzyme A biosynthesis; CoA from (R)-pantothenate: step 5/5.</text>
</comment>
<gene>
    <name evidence="5 7" type="primary">coaE</name>
    <name evidence="7" type="ORF">Pla22_50670</name>
</gene>
<evidence type="ECO:0000256" key="1">
    <source>
        <dbReference type="ARBA" id="ARBA00009018"/>
    </source>
</evidence>
<dbReference type="InterPro" id="IPR001977">
    <property type="entry name" value="Depp_CoAkinase"/>
</dbReference>
<keyword evidence="8" id="KW-1185">Reference proteome</keyword>
<comment type="function">
    <text evidence="5">Catalyzes the phosphorylation of the 3'-hydroxyl group of dephosphocoenzyme A to form coenzyme A.</text>
</comment>
<dbReference type="AlphaFoldDB" id="A0A5C5WC31"/>
<dbReference type="Gene3D" id="3.40.50.300">
    <property type="entry name" value="P-loop containing nucleotide triphosphate hydrolases"/>
    <property type="match status" value="1"/>
</dbReference>
<dbReference type="EC" id="2.7.1.24" evidence="5 6"/>
<dbReference type="GO" id="GO:0015937">
    <property type="term" value="P:coenzyme A biosynthetic process"/>
    <property type="evidence" value="ECO:0007669"/>
    <property type="project" value="UniProtKB-UniRule"/>
</dbReference>
<keyword evidence="5 7" id="KW-0808">Transferase</keyword>
<keyword evidence="5 7" id="KW-0418">Kinase</keyword>
<dbReference type="InterPro" id="IPR027417">
    <property type="entry name" value="P-loop_NTPase"/>
</dbReference>
<feature type="binding site" evidence="5">
    <location>
        <begin position="11"/>
        <end position="16"/>
    </location>
    <ligand>
        <name>ATP</name>
        <dbReference type="ChEBI" id="CHEBI:30616"/>
    </ligand>
</feature>
<reference evidence="7 8" key="1">
    <citation type="submission" date="2019-02" db="EMBL/GenBank/DDBJ databases">
        <title>Deep-cultivation of Planctomycetes and their phenomic and genomic characterization uncovers novel biology.</title>
        <authorList>
            <person name="Wiegand S."/>
            <person name="Jogler M."/>
            <person name="Boedeker C."/>
            <person name="Pinto D."/>
            <person name="Vollmers J."/>
            <person name="Rivas-Marin E."/>
            <person name="Kohn T."/>
            <person name="Peeters S.H."/>
            <person name="Heuer A."/>
            <person name="Rast P."/>
            <person name="Oberbeckmann S."/>
            <person name="Bunk B."/>
            <person name="Jeske O."/>
            <person name="Meyerdierks A."/>
            <person name="Storesund J.E."/>
            <person name="Kallscheuer N."/>
            <person name="Luecker S."/>
            <person name="Lage O.M."/>
            <person name="Pohl T."/>
            <person name="Merkel B.J."/>
            <person name="Hornburger P."/>
            <person name="Mueller R.-W."/>
            <person name="Bruemmer F."/>
            <person name="Labrenz M."/>
            <person name="Spormann A.M."/>
            <person name="Op Den Camp H."/>
            <person name="Overmann J."/>
            <person name="Amann R."/>
            <person name="Jetten M.S.M."/>
            <person name="Mascher T."/>
            <person name="Medema M.H."/>
            <person name="Devos D.P."/>
            <person name="Kaster A.-K."/>
            <person name="Ovreas L."/>
            <person name="Rohde M."/>
            <person name="Galperin M.Y."/>
            <person name="Jogler C."/>
        </authorList>
    </citation>
    <scope>NUCLEOTIDE SEQUENCE [LARGE SCALE GENOMIC DNA]</scope>
    <source>
        <strain evidence="7 8">Pla22</strain>
    </source>
</reference>